<keyword evidence="4" id="KW-1185">Reference proteome</keyword>
<dbReference type="Proteomes" id="UP000653305">
    <property type="component" value="Unassembled WGS sequence"/>
</dbReference>
<dbReference type="Pfam" id="PF14223">
    <property type="entry name" value="Retrotran_gag_2"/>
    <property type="match status" value="1"/>
</dbReference>
<dbReference type="Pfam" id="PF22936">
    <property type="entry name" value="Pol_BBD"/>
    <property type="match status" value="1"/>
</dbReference>
<dbReference type="PANTHER" id="PTHR47481">
    <property type="match status" value="1"/>
</dbReference>
<evidence type="ECO:0000256" key="1">
    <source>
        <dbReference type="SAM" id="MobiDB-lite"/>
    </source>
</evidence>
<evidence type="ECO:0000313" key="3">
    <source>
        <dbReference type="EMBL" id="GFP98119.1"/>
    </source>
</evidence>
<dbReference type="PANTHER" id="PTHR47481:SF28">
    <property type="entry name" value="RETROTRANSPOSON COPIA-LIKE N-TERMINAL DOMAIN-CONTAINING PROTEIN"/>
    <property type="match status" value="1"/>
</dbReference>
<proteinExistence type="predicted"/>
<dbReference type="EMBL" id="BMAC01000514">
    <property type="protein sequence ID" value="GFP98119.1"/>
    <property type="molecule type" value="Genomic_DNA"/>
</dbReference>
<evidence type="ECO:0000313" key="4">
    <source>
        <dbReference type="Proteomes" id="UP000653305"/>
    </source>
</evidence>
<feature type="domain" description="Retrovirus-related Pol polyprotein from transposon TNT 1-94-like beta-barrel" evidence="2">
    <location>
        <begin position="287"/>
        <end position="362"/>
    </location>
</feature>
<comment type="caution">
    <text evidence="3">The sequence shown here is derived from an EMBL/GenBank/DDBJ whole genome shotgun (WGS) entry which is preliminary data.</text>
</comment>
<feature type="compositionally biased region" description="Low complexity" evidence="1">
    <location>
        <begin position="208"/>
        <end position="222"/>
    </location>
</feature>
<sequence length="362" mass="40200">MVRLDRSNYFLWRGTVRSALEANELESFLVSGNAPPTTLPPKTDSTFREPNPAFPVWNRKDKLILLWVRSTLTTPLLGHVARATTTSEVWTMLEQMFHSQTRARQIHLKQQLQTLSKGSMSILEYVEKKRAISDSLAECLTTVSDEDFVSFLLFGLGFDYGAFMTALSIRVEPVTSNELLGLLLREEQRLEDENKDLSPLSANIAAKRGSTSRSSQSPTPTTDRPKVQCQICSKPFHEARNCYQRLNMGDFPPTLRPDRQSSKKPAFNFKQAYTVSGNSPSTLTDPWVVDSGATNHVAANLGNMSIQSEYTGTDNLVVGNGQSLPISHIGQSFLTAKHVSNSLPLKNILVVPKISKNLISVS</sequence>
<gene>
    <name evidence="3" type="ORF">PHJA_001956000</name>
</gene>
<accession>A0A830CGC4</accession>
<evidence type="ECO:0000259" key="2">
    <source>
        <dbReference type="Pfam" id="PF22936"/>
    </source>
</evidence>
<dbReference type="AlphaFoldDB" id="A0A830CGC4"/>
<dbReference type="OrthoDB" id="913891at2759"/>
<feature type="region of interest" description="Disordered" evidence="1">
    <location>
        <begin position="194"/>
        <end position="227"/>
    </location>
</feature>
<name>A0A830CGC4_9LAMI</name>
<reference evidence="3" key="1">
    <citation type="submission" date="2020-07" db="EMBL/GenBank/DDBJ databases">
        <title>Ethylene signaling mediates host invasion by parasitic plants.</title>
        <authorList>
            <person name="Yoshida S."/>
        </authorList>
    </citation>
    <scope>NUCLEOTIDE SEQUENCE</scope>
    <source>
        <strain evidence="3">Okayama</strain>
    </source>
</reference>
<protein>
    <recommendedName>
        <fullName evidence="2">Retrovirus-related Pol polyprotein from transposon TNT 1-94-like beta-barrel domain-containing protein</fullName>
    </recommendedName>
</protein>
<organism evidence="3 4">
    <name type="scientific">Phtheirospermum japonicum</name>
    <dbReference type="NCBI Taxonomy" id="374723"/>
    <lineage>
        <taxon>Eukaryota</taxon>
        <taxon>Viridiplantae</taxon>
        <taxon>Streptophyta</taxon>
        <taxon>Embryophyta</taxon>
        <taxon>Tracheophyta</taxon>
        <taxon>Spermatophyta</taxon>
        <taxon>Magnoliopsida</taxon>
        <taxon>eudicotyledons</taxon>
        <taxon>Gunneridae</taxon>
        <taxon>Pentapetalae</taxon>
        <taxon>asterids</taxon>
        <taxon>lamiids</taxon>
        <taxon>Lamiales</taxon>
        <taxon>Orobanchaceae</taxon>
        <taxon>Orobanchaceae incertae sedis</taxon>
        <taxon>Phtheirospermum</taxon>
    </lineage>
</organism>
<dbReference type="InterPro" id="IPR054722">
    <property type="entry name" value="PolX-like_BBD"/>
</dbReference>